<comment type="caution">
    <text evidence="1">The sequence shown here is derived from an EMBL/GenBank/DDBJ whole genome shotgun (WGS) entry which is preliminary data.</text>
</comment>
<evidence type="ECO:0000313" key="1">
    <source>
        <dbReference type="EMBL" id="MBE0370812.1"/>
    </source>
</evidence>
<organism evidence="1 2">
    <name type="scientific">Pseudoalteromonas aurantia 208</name>
    <dbReference type="NCBI Taxonomy" id="1314867"/>
    <lineage>
        <taxon>Bacteria</taxon>
        <taxon>Pseudomonadati</taxon>
        <taxon>Pseudomonadota</taxon>
        <taxon>Gammaproteobacteria</taxon>
        <taxon>Alteromonadales</taxon>
        <taxon>Pseudoalteromonadaceae</taxon>
        <taxon>Pseudoalteromonas</taxon>
    </lineage>
</organism>
<gene>
    <name evidence="1" type="ORF">PAUR_b0915</name>
</gene>
<dbReference type="EMBL" id="AQGV01000015">
    <property type="protein sequence ID" value="MBE0370812.1"/>
    <property type="molecule type" value="Genomic_DNA"/>
</dbReference>
<name>A0ABR9EIJ6_9GAMM</name>
<proteinExistence type="predicted"/>
<reference evidence="1 2" key="1">
    <citation type="submission" date="2015-03" db="EMBL/GenBank/DDBJ databases">
        <title>Genome sequence of Pseudoalteromonas aurantia.</title>
        <authorList>
            <person name="Xie B.-B."/>
            <person name="Rong J.-C."/>
            <person name="Qin Q.-L."/>
            <person name="Zhang Y.-Z."/>
        </authorList>
    </citation>
    <scope>NUCLEOTIDE SEQUENCE [LARGE SCALE GENOMIC DNA]</scope>
    <source>
        <strain evidence="1 2">208</strain>
    </source>
</reference>
<protein>
    <submittedName>
        <fullName evidence="1">Uncharacterized protein</fullName>
    </submittedName>
</protein>
<sequence length="38" mass="4557">MSEQRFIANGSNVKQWQRRNEKRGSLFYPARVILFDTL</sequence>
<evidence type="ECO:0000313" key="2">
    <source>
        <dbReference type="Proteomes" id="UP000615755"/>
    </source>
</evidence>
<keyword evidence="2" id="KW-1185">Reference proteome</keyword>
<accession>A0ABR9EIJ6</accession>
<dbReference type="Proteomes" id="UP000615755">
    <property type="component" value="Unassembled WGS sequence"/>
</dbReference>